<dbReference type="AlphaFoldDB" id="A0A654KH97"/>
<dbReference type="PANTHER" id="PTHR48105">
    <property type="entry name" value="THIOREDOXIN REDUCTASE 1-RELATED-RELATED"/>
    <property type="match status" value="1"/>
</dbReference>
<dbReference type="PRINTS" id="PR00368">
    <property type="entry name" value="FADPNR"/>
</dbReference>
<dbReference type="PRINTS" id="PR00469">
    <property type="entry name" value="PNDRDTASEII"/>
</dbReference>
<protein>
    <submittedName>
        <fullName evidence="4">Thioredoxin reductase</fullName>
        <ecNumber evidence="4">1.8.1.9</ecNumber>
    </submittedName>
</protein>
<dbReference type="EC" id="1.8.1.9" evidence="4"/>
<dbReference type="Pfam" id="PF07992">
    <property type="entry name" value="Pyr_redox_2"/>
    <property type="match status" value="2"/>
</dbReference>
<name>A0A654KH97_TAYEM</name>
<keyword evidence="2 4" id="KW-0560">Oxidoreductase</keyword>
<sequence>MTNQVYDAVIIGAGPAGVSCAVWLSLLGFKAVVIERSNYIGGLVANNPYQDVWNVTAPELTGEDAAKQMRKSIEHARVPVLYEQTVYDIKHISTNSDFELKDFDSSAPRFKVYFKNAKDGLESKAIETKFVVIATGVKYKRPPEMGDKKYPQILIGPGKHVYQHDFVMREIAILGGGDNAMENAIYLAQRGAKSIDVYSRTLRAQHKWMKNIPSESLHLGTYNFDPDHMSVNGKRYDTILVFYGYEPQLDGMPDIGLKVQENGYLWTDHKTAQTNIPGIFAIGEVTNRMHPCVVTSMADGVVAAKAIQNILEDKD</sequence>
<dbReference type="KEGG" id="teq:TEQUI_0906"/>
<organism evidence="4 5">
    <name type="scientific">Taylorella equigenitalis (strain MCE9)</name>
    <dbReference type="NCBI Taxonomy" id="937774"/>
    <lineage>
        <taxon>Bacteria</taxon>
        <taxon>Pseudomonadati</taxon>
        <taxon>Pseudomonadota</taxon>
        <taxon>Betaproteobacteria</taxon>
        <taxon>Burkholderiales</taxon>
        <taxon>Alcaligenaceae</taxon>
        <taxon>Taylorella</taxon>
    </lineage>
</organism>
<evidence type="ECO:0000259" key="3">
    <source>
        <dbReference type="Pfam" id="PF07992"/>
    </source>
</evidence>
<evidence type="ECO:0000313" key="4">
    <source>
        <dbReference type="EMBL" id="ADU91838.1"/>
    </source>
</evidence>
<dbReference type="InterPro" id="IPR050097">
    <property type="entry name" value="Ferredoxin-NADP_redctase_2"/>
</dbReference>
<dbReference type="InterPro" id="IPR036188">
    <property type="entry name" value="FAD/NAD-bd_sf"/>
</dbReference>
<dbReference type="SUPFAM" id="SSF51905">
    <property type="entry name" value="FAD/NAD(P)-binding domain"/>
    <property type="match status" value="1"/>
</dbReference>
<evidence type="ECO:0000256" key="1">
    <source>
        <dbReference type="ARBA" id="ARBA00022630"/>
    </source>
</evidence>
<evidence type="ECO:0000256" key="2">
    <source>
        <dbReference type="ARBA" id="ARBA00023002"/>
    </source>
</evidence>
<dbReference type="InterPro" id="IPR023753">
    <property type="entry name" value="FAD/NAD-binding_dom"/>
</dbReference>
<keyword evidence="1" id="KW-0285">Flavoprotein</keyword>
<dbReference type="Proteomes" id="UP000007472">
    <property type="component" value="Chromosome"/>
</dbReference>
<dbReference type="GO" id="GO:0004791">
    <property type="term" value="F:thioredoxin-disulfide reductase (NADPH) activity"/>
    <property type="evidence" value="ECO:0007669"/>
    <property type="project" value="UniProtKB-EC"/>
</dbReference>
<feature type="domain" description="FAD/NAD(P)-binding" evidence="3">
    <location>
        <begin position="235"/>
        <end position="292"/>
    </location>
</feature>
<accession>A0A654KH97</accession>
<proteinExistence type="predicted"/>
<gene>
    <name evidence="4" type="ordered locus">TEQUI_0906</name>
</gene>
<reference evidence="4 5" key="1">
    <citation type="journal article" date="2011" name="J. Bacteriol.">
        <title>Genome sequence of Taylorella equigenitalis MCE9, the causative agent of contagious equine metritis.</title>
        <authorList>
            <person name="Hebert L."/>
            <person name="Moumen B."/>
            <person name="Duquesne F."/>
            <person name="Breuil M.F."/>
            <person name="Laugier C."/>
            <person name="Batto J.M."/>
            <person name="Renault P."/>
            <person name="Petry S."/>
        </authorList>
    </citation>
    <scope>NUCLEOTIDE SEQUENCE [LARGE SCALE GENOMIC DNA]</scope>
    <source>
        <strain evidence="4 5">MCE9</strain>
    </source>
</reference>
<dbReference type="EMBL" id="CP002456">
    <property type="protein sequence ID" value="ADU91838.1"/>
    <property type="molecule type" value="Genomic_DNA"/>
</dbReference>
<evidence type="ECO:0000313" key="5">
    <source>
        <dbReference type="Proteomes" id="UP000007472"/>
    </source>
</evidence>
<dbReference type="Gene3D" id="3.50.50.60">
    <property type="entry name" value="FAD/NAD(P)-binding domain"/>
    <property type="match status" value="4"/>
</dbReference>
<feature type="domain" description="FAD/NAD(P)-binding" evidence="3">
    <location>
        <begin position="6"/>
        <end position="194"/>
    </location>
</feature>